<proteinExistence type="predicted"/>
<protein>
    <submittedName>
        <fullName evidence="1">Uncharacterized protein</fullName>
    </submittedName>
</protein>
<evidence type="ECO:0000313" key="1">
    <source>
        <dbReference type="EMBL" id="MDH0755599.1"/>
    </source>
</evidence>
<dbReference type="EMBL" id="JAOCBV010000001">
    <property type="protein sequence ID" value="MDH0755599.1"/>
    <property type="molecule type" value="Genomic_DNA"/>
</dbReference>
<reference evidence="1 2" key="1">
    <citation type="submission" date="2022-09" db="EMBL/GenBank/DDBJ databases">
        <title>Intensive care unit water sources are persistently colonized with multi-drug resistant bacteria and are the site of extensive horizontal gene transfer of antibiotic resistance genes.</title>
        <authorList>
            <person name="Diorio-Toth L."/>
        </authorList>
    </citation>
    <scope>NUCLEOTIDE SEQUENCE [LARGE SCALE GENOMIC DNA]</scope>
    <source>
        <strain evidence="1 2">GD03901</strain>
    </source>
</reference>
<accession>A0ABD4Y898</accession>
<sequence>MKPTVTAWPKKALGSMLPGMRQPSTKVMSVVEHDDLGLTEKDYQEMLELFPDFSSPKNESKSAEPILSNQMMRLRLANAVGK</sequence>
<comment type="caution">
    <text evidence="1">The sequence shown here is derived from an EMBL/GenBank/DDBJ whole genome shotgun (WGS) entry which is preliminary data.</text>
</comment>
<evidence type="ECO:0000313" key="2">
    <source>
        <dbReference type="Proteomes" id="UP001160152"/>
    </source>
</evidence>
<gene>
    <name evidence="1" type="ORF">N5C70_02350</name>
</gene>
<dbReference type="AlphaFoldDB" id="A0ABD4Y898"/>
<dbReference type="RefSeq" id="WP_280070069.1">
    <property type="nucleotide sequence ID" value="NZ_JAOCBV010000001.1"/>
</dbReference>
<dbReference type="Proteomes" id="UP001160152">
    <property type="component" value="Unassembled WGS sequence"/>
</dbReference>
<name>A0ABD4Y898_9PSED</name>
<organism evidence="1 2">
    <name type="scientific">Pseudomonas juntendi</name>
    <dbReference type="NCBI Taxonomy" id="2666183"/>
    <lineage>
        <taxon>Bacteria</taxon>
        <taxon>Pseudomonadati</taxon>
        <taxon>Pseudomonadota</taxon>
        <taxon>Gammaproteobacteria</taxon>
        <taxon>Pseudomonadales</taxon>
        <taxon>Pseudomonadaceae</taxon>
        <taxon>Pseudomonas</taxon>
    </lineage>
</organism>